<evidence type="ECO:0000313" key="2">
    <source>
        <dbReference type="Proteomes" id="UP000500767"/>
    </source>
</evidence>
<proteinExistence type="predicted"/>
<accession>A0A6M8HWA3</accession>
<dbReference type="EMBL" id="CP053709">
    <property type="protein sequence ID" value="QKE92884.1"/>
    <property type="molecule type" value="Genomic_DNA"/>
</dbReference>
<reference evidence="1 2" key="1">
    <citation type="journal article" date="2014" name="World J. Microbiol. Biotechnol.">
        <title>Biodiversity and physiological characteristics of Antarctic and Arctic lichens-associated bacteria.</title>
        <authorList>
            <person name="Lee Y.M."/>
            <person name="Kim E.H."/>
            <person name="Lee H.K."/>
            <person name="Hong S.G."/>
        </authorList>
    </citation>
    <scope>NUCLEOTIDE SEQUENCE [LARGE SCALE GENOMIC DNA]</scope>
    <source>
        <strain evidence="1 2">PAMC 26569</strain>
        <plasmid evidence="1">unnamed1</plasmid>
    </source>
</reference>
<keyword evidence="1" id="KW-0614">Plasmid</keyword>
<name>A0A6M8HWA3_9PROT</name>
<sequence length="49" mass="5634">MILEAKFGQHLPLNRQSESYALEGIHLDVSRPWAVGSAPAMRPWHRGWH</sequence>
<geneLocation type="plasmid" evidence="1 2">
    <name>unnamed1</name>
</geneLocation>
<dbReference type="AlphaFoldDB" id="A0A6M8HWA3"/>
<dbReference type="KEGG" id="lck:HN018_21895"/>
<gene>
    <name evidence="1" type="ORF">HN018_21895</name>
</gene>
<evidence type="ECO:0000313" key="1">
    <source>
        <dbReference type="EMBL" id="QKE92884.1"/>
    </source>
</evidence>
<protein>
    <submittedName>
        <fullName evidence="1">Uncharacterized protein</fullName>
    </submittedName>
</protein>
<dbReference type="Proteomes" id="UP000500767">
    <property type="component" value="Plasmid unnamed1"/>
</dbReference>
<organism evidence="1 2">
    <name type="scientific">Lichenicola cladoniae</name>
    <dbReference type="NCBI Taxonomy" id="1484109"/>
    <lineage>
        <taxon>Bacteria</taxon>
        <taxon>Pseudomonadati</taxon>
        <taxon>Pseudomonadota</taxon>
        <taxon>Alphaproteobacteria</taxon>
        <taxon>Acetobacterales</taxon>
        <taxon>Acetobacteraceae</taxon>
        <taxon>Lichenicola</taxon>
    </lineage>
</organism>
<keyword evidence="2" id="KW-1185">Reference proteome</keyword>